<dbReference type="Proteomes" id="UP000004095">
    <property type="component" value="Unassembled WGS sequence"/>
</dbReference>
<reference evidence="1 2" key="1">
    <citation type="submission" date="2007-01" db="EMBL/GenBank/DDBJ databases">
        <authorList>
            <person name="Haygood M."/>
            <person name="Podell S."/>
            <person name="Anderson C."/>
            <person name="Hopkinson B."/>
            <person name="Roe K."/>
            <person name="Barbeau K."/>
            <person name="Gaasterland T."/>
            <person name="Ferriera S."/>
            <person name="Johnson J."/>
            <person name="Kravitz S."/>
            <person name="Beeson K."/>
            <person name="Sutton G."/>
            <person name="Rogers Y.-H."/>
            <person name="Friedman R."/>
            <person name="Frazier M."/>
            <person name="Venter J.C."/>
        </authorList>
    </citation>
    <scope>NUCLEOTIDE SEQUENCE [LARGE SCALE GENOMIC DNA]</scope>
    <source>
        <strain evidence="1 2">ATCC 23134</strain>
    </source>
</reference>
<accession>A1ZME4</accession>
<keyword evidence="2" id="KW-1185">Reference proteome</keyword>
<sequence length="44" mass="5097">MRERPLLHSYSNAAKWYALGKQPYSEVYQKVFMSLLALGSHLPD</sequence>
<organism evidence="1 2">
    <name type="scientific">Microscilla marina ATCC 23134</name>
    <dbReference type="NCBI Taxonomy" id="313606"/>
    <lineage>
        <taxon>Bacteria</taxon>
        <taxon>Pseudomonadati</taxon>
        <taxon>Bacteroidota</taxon>
        <taxon>Cytophagia</taxon>
        <taxon>Cytophagales</taxon>
        <taxon>Microscillaceae</taxon>
        <taxon>Microscilla</taxon>
    </lineage>
</organism>
<proteinExistence type="predicted"/>
<protein>
    <submittedName>
        <fullName evidence="1">Uncharacterized protein</fullName>
    </submittedName>
</protein>
<dbReference type="EMBL" id="AAWS01000016">
    <property type="protein sequence ID" value="EAY28323.1"/>
    <property type="molecule type" value="Genomic_DNA"/>
</dbReference>
<gene>
    <name evidence="1" type="ORF">M23134_03875</name>
</gene>
<evidence type="ECO:0000313" key="2">
    <source>
        <dbReference type="Proteomes" id="UP000004095"/>
    </source>
</evidence>
<evidence type="ECO:0000313" key="1">
    <source>
        <dbReference type="EMBL" id="EAY28323.1"/>
    </source>
</evidence>
<comment type="caution">
    <text evidence="1">The sequence shown here is derived from an EMBL/GenBank/DDBJ whole genome shotgun (WGS) entry which is preliminary data.</text>
</comment>
<dbReference type="AlphaFoldDB" id="A1ZME4"/>
<name>A1ZME4_MICM2</name>